<dbReference type="AlphaFoldDB" id="A0A0A8YGU3"/>
<evidence type="ECO:0000313" key="1">
    <source>
        <dbReference type="EMBL" id="JAD25564.1"/>
    </source>
</evidence>
<reference evidence="1" key="1">
    <citation type="submission" date="2014-09" db="EMBL/GenBank/DDBJ databases">
        <authorList>
            <person name="Magalhaes I.L.F."/>
            <person name="Oliveira U."/>
            <person name="Santos F.R."/>
            <person name="Vidigal T.H.D.A."/>
            <person name="Brescovit A.D."/>
            <person name="Santos A.J."/>
        </authorList>
    </citation>
    <scope>NUCLEOTIDE SEQUENCE</scope>
    <source>
        <tissue evidence="1">Shoot tissue taken approximately 20 cm above the soil surface</tissue>
    </source>
</reference>
<name>A0A0A8YGU3_ARUDO</name>
<sequence length="17" mass="1826">MAAVAPARSGLELWQPE</sequence>
<reference evidence="1" key="2">
    <citation type="journal article" date="2015" name="Data Brief">
        <title>Shoot transcriptome of the giant reed, Arundo donax.</title>
        <authorList>
            <person name="Barrero R.A."/>
            <person name="Guerrero F.D."/>
            <person name="Moolhuijzen P."/>
            <person name="Goolsby J.A."/>
            <person name="Tidwell J."/>
            <person name="Bellgard S.E."/>
            <person name="Bellgard M.I."/>
        </authorList>
    </citation>
    <scope>NUCLEOTIDE SEQUENCE</scope>
    <source>
        <tissue evidence="1">Shoot tissue taken approximately 20 cm above the soil surface</tissue>
    </source>
</reference>
<dbReference type="EMBL" id="GBRH01272331">
    <property type="protein sequence ID" value="JAD25564.1"/>
    <property type="molecule type" value="Transcribed_RNA"/>
</dbReference>
<proteinExistence type="predicted"/>
<organism evidence="1">
    <name type="scientific">Arundo donax</name>
    <name type="common">Giant reed</name>
    <name type="synonym">Donax arundinaceus</name>
    <dbReference type="NCBI Taxonomy" id="35708"/>
    <lineage>
        <taxon>Eukaryota</taxon>
        <taxon>Viridiplantae</taxon>
        <taxon>Streptophyta</taxon>
        <taxon>Embryophyta</taxon>
        <taxon>Tracheophyta</taxon>
        <taxon>Spermatophyta</taxon>
        <taxon>Magnoliopsida</taxon>
        <taxon>Liliopsida</taxon>
        <taxon>Poales</taxon>
        <taxon>Poaceae</taxon>
        <taxon>PACMAD clade</taxon>
        <taxon>Arundinoideae</taxon>
        <taxon>Arundineae</taxon>
        <taxon>Arundo</taxon>
    </lineage>
</organism>
<accession>A0A0A8YGU3</accession>
<protein>
    <submittedName>
        <fullName evidence="1">Uncharacterized protein</fullName>
    </submittedName>
</protein>